<accession>A0A420DZS0</accession>
<reference evidence="1 2" key="1">
    <citation type="submission" date="2018-09" db="EMBL/GenBank/DDBJ databases">
        <title>Genomic Encyclopedia of Archaeal and Bacterial Type Strains, Phase II (KMG-II): from individual species to whole genera.</title>
        <authorList>
            <person name="Goeker M."/>
        </authorList>
    </citation>
    <scope>NUCLEOTIDE SEQUENCE [LARGE SCALE GENOMIC DNA]</scope>
    <source>
        <strain evidence="1 2">DSM 16505</strain>
    </source>
</reference>
<gene>
    <name evidence="1" type="ORF">C8N26_1722</name>
</gene>
<keyword evidence="2" id="KW-1185">Reference proteome</keyword>
<dbReference type="AlphaFoldDB" id="A0A420DZS0"/>
<comment type="caution">
    <text evidence="1">The sequence shown here is derived from an EMBL/GenBank/DDBJ whole genome shotgun (WGS) entry which is preliminary data.</text>
</comment>
<organism evidence="1 2">
    <name type="scientific">Tenacibaculum lutimaris</name>
    <dbReference type="NCBI Taxonomy" id="285258"/>
    <lineage>
        <taxon>Bacteria</taxon>
        <taxon>Pseudomonadati</taxon>
        <taxon>Bacteroidota</taxon>
        <taxon>Flavobacteriia</taxon>
        <taxon>Flavobacteriales</taxon>
        <taxon>Flavobacteriaceae</taxon>
        <taxon>Tenacibaculum</taxon>
    </lineage>
</organism>
<dbReference type="Proteomes" id="UP000285780">
    <property type="component" value="Unassembled WGS sequence"/>
</dbReference>
<dbReference type="Pfam" id="PF19952">
    <property type="entry name" value="DUF6414"/>
    <property type="match status" value="1"/>
</dbReference>
<dbReference type="InterPro" id="IPR045633">
    <property type="entry name" value="DUF6414"/>
</dbReference>
<evidence type="ECO:0000313" key="1">
    <source>
        <dbReference type="EMBL" id="RKF03339.1"/>
    </source>
</evidence>
<dbReference type="RefSeq" id="WP_120186928.1">
    <property type="nucleotide sequence ID" value="NZ_RAQM01000009.1"/>
</dbReference>
<sequence length="342" mass="39383">MNSVKDLIYFDYDKAKSLNSQLSGGIVSEITRAIEEQGGIQSEFGFDIKLLKAKVGATTDEKTIKTERIELYHELLNEVESKLTKKNFLKDLNQALTTDGKTFNDFLGNVPGYTYVKANGWSSFEDYGRFKKIMANFNDIQRLIYASALKNNPEIIAKKNQINDLKKGLKKSQNHKELNRLKAAEKSFDKIIEEHSEAQLLDETFVERVNTFLDTFSPNRLNFRLAPFDSFPEFQILANLKSQYLVNGDFENVIFTYGSRPNIKLSVFGIITSCPQEQDVRVNLNDEYLAYDEEELSEEAVYDKVFRNIFASFENFEKFFFVPSYPKIAISPIGIYREVIIE</sequence>
<proteinExistence type="predicted"/>
<dbReference type="EMBL" id="RAQM01000009">
    <property type="protein sequence ID" value="RKF03339.1"/>
    <property type="molecule type" value="Genomic_DNA"/>
</dbReference>
<evidence type="ECO:0000313" key="2">
    <source>
        <dbReference type="Proteomes" id="UP000285780"/>
    </source>
</evidence>
<protein>
    <submittedName>
        <fullName evidence="1">Uncharacterized protein</fullName>
    </submittedName>
</protein>
<name>A0A420DZS0_9FLAO</name>